<evidence type="ECO:0000313" key="10">
    <source>
        <dbReference type="Proteomes" id="UP000319769"/>
    </source>
</evidence>
<feature type="transmembrane region" description="Helical" evidence="7">
    <location>
        <begin position="253"/>
        <end position="275"/>
    </location>
</feature>
<evidence type="ECO:0000256" key="3">
    <source>
        <dbReference type="ARBA" id="ARBA00022475"/>
    </source>
</evidence>
<dbReference type="EMBL" id="VMNW02000095">
    <property type="protein sequence ID" value="KAA9151860.1"/>
    <property type="molecule type" value="Genomic_DNA"/>
</dbReference>
<dbReference type="CDD" id="cd06261">
    <property type="entry name" value="TM_PBP2"/>
    <property type="match status" value="1"/>
</dbReference>
<name>A0A5N0URY3_9PSEU</name>
<dbReference type="SUPFAM" id="SSF161098">
    <property type="entry name" value="MetI-like"/>
    <property type="match status" value="1"/>
</dbReference>
<evidence type="ECO:0000256" key="7">
    <source>
        <dbReference type="RuleBase" id="RU363032"/>
    </source>
</evidence>
<dbReference type="RefSeq" id="WP_144754044.1">
    <property type="nucleotide sequence ID" value="NZ_VMNW02000095.1"/>
</dbReference>
<evidence type="ECO:0000256" key="6">
    <source>
        <dbReference type="ARBA" id="ARBA00023136"/>
    </source>
</evidence>
<evidence type="ECO:0000256" key="4">
    <source>
        <dbReference type="ARBA" id="ARBA00022692"/>
    </source>
</evidence>
<dbReference type="Proteomes" id="UP000319769">
    <property type="component" value="Unassembled WGS sequence"/>
</dbReference>
<keyword evidence="4 7" id="KW-0812">Transmembrane</keyword>
<evidence type="ECO:0000256" key="5">
    <source>
        <dbReference type="ARBA" id="ARBA00022989"/>
    </source>
</evidence>
<dbReference type="GO" id="GO:0055085">
    <property type="term" value="P:transmembrane transport"/>
    <property type="evidence" value="ECO:0007669"/>
    <property type="project" value="InterPro"/>
</dbReference>
<feature type="transmembrane region" description="Helical" evidence="7">
    <location>
        <begin position="135"/>
        <end position="162"/>
    </location>
</feature>
<dbReference type="Pfam" id="PF12911">
    <property type="entry name" value="OppC_N"/>
    <property type="match status" value="1"/>
</dbReference>
<dbReference type="PROSITE" id="PS50928">
    <property type="entry name" value="ABC_TM1"/>
    <property type="match status" value="1"/>
</dbReference>
<dbReference type="Pfam" id="PF00528">
    <property type="entry name" value="BPD_transp_1"/>
    <property type="match status" value="1"/>
</dbReference>
<dbReference type="AlphaFoldDB" id="A0A5N0URY3"/>
<protein>
    <submittedName>
        <fullName evidence="9">ABC transporter permease</fullName>
    </submittedName>
</protein>
<comment type="caution">
    <text evidence="9">The sequence shown here is derived from an EMBL/GenBank/DDBJ whole genome shotgun (WGS) entry which is preliminary data.</text>
</comment>
<keyword evidence="5 7" id="KW-1133">Transmembrane helix</keyword>
<dbReference type="InterPro" id="IPR050366">
    <property type="entry name" value="BP-dependent_transpt_permease"/>
</dbReference>
<gene>
    <name evidence="9" type="ORF">FPZ12_038115</name>
</gene>
<dbReference type="PANTHER" id="PTHR43386">
    <property type="entry name" value="OLIGOPEPTIDE TRANSPORT SYSTEM PERMEASE PROTEIN APPC"/>
    <property type="match status" value="1"/>
</dbReference>
<dbReference type="PANTHER" id="PTHR43386:SF1">
    <property type="entry name" value="D,D-DIPEPTIDE TRANSPORT SYSTEM PERMEASE PROTEIN DDPC-RELATED"/>
    <property type="match status" value="1"/>
</dbReference>
<dbReference type="GO" id="GO:0005886">
    <property type="term" value="C:plasma membrane"/>
    <property type="evidence" value="ECO:0007669"/>
    <property type="project" value="UniProtKB-SubCell"/>
</dbReference>
<feature type="domain" description="ABC transmembrane type-1" evidence="8">
    <location>
        <begin position="87"/>
        <end position="276"/>
    </location>
</feature>
<sequence>MTAIASAPPAATAGTLAVKRFPWVSGGIMAVFVLCGVLGPGIAPHDPDRLDLSKSLLPPVFAGGQWAYPLGTDQLGRDILSRLLAGAQVSFLVGAGAVVLAGAIGLVVALVAGYAGGRLDTVLTRIADSSMAFPVVLLAIVLVAIYGQSIAMVVLVLVLAVWPQYARVLRSEVLRAKGQDFVTMSAVMGAGRRWIVTRHVLPNLVPTLLVLATLQLGFAIIAEGSLSFLGIGVPPPAASWGSMLADGRSYLSTAWWLPLLPGLALSITVLAANLLGDRLRELFDPATRR</sequence>
<feature type="transmembrane region" description="Helical" evidence="7">
    <location>
        <begin position="208"/>
        <end position="233"/>
    </location>
</feature>
<dbReference type="InterPro" id="IPR035906">
    <property type="entry name" value="MetI-like_sf"/>
</dbReference>
<comment type="subcellular location">
    <subcellularLocation>
        <location evidence="1 7">Cell membrane</location>
        <topology evidence="1 7">Multi-pass membrane protein</topology>
    </subcellularLocation>
</comment>
<dbReference type="InterPro" id="IPR025966">
    <property type="entry name" value="OppC_N"/>
</dbReference>
<evidence type="ECO:0000259" key="8">
    <source>
        <dbReference type="PROSITE" id="PS50928"/>
    </source>
</evidence>
<evidence type="ECO:0000256" key="1">
    <source>
        <dbReference type="ARBA" id="ARBA00004651"/>
    </source>
</evidence>
<proteinExistence type="inferred from homology"/>
<organism evidence="9 10">
    <name type="scientific">Amycolatopsis acidicola</name>
    <dbReference type="NCBI Taxonomy" id="2596893"/>
    <lineage>
        <taxon>Bacteria</taxon>
        <taxon>Bacillati</taxon>
        <taxon>Actinomycetota</taxon>
        <taxon>Actinomycetes</taxon>
        <taxon>Pseudonocardiales</taxon>
        <taxon>Pseudonocardiaceae</taxon>
        <taxon>Amycolatopsis</taxon>
    </lineage>
</organism>
<dbReference type="Gene3D" id="1.10.3720.10">
    <property type="entry name" value="MetI-like"/>
    <property type="match status" value="1"/>
</dbReference>
<accession>A0A5N0URY3</accession>
<comment type="similarity">
    <text evidence="7">Belongs to the binding-protein-dependent transport system permease family.</text>
</comment>
<keyword evidence="10" id="KW-1185">Reference proteome</keyword>
<keyword evidence="6 7" id="KW-0472">Membrane</keyword>
<feature type="transmembrane region" description="Helical" evidence="7">
    <location>
        <begin position="23"/>
        <end position="43"/>
    </location>
</feature>
<reference evidence="9" key="1">
    <citation type="submission" date="2019-09" db="EMBL/GenBank/DDBJ databases">
        <authorList>
            <person name="Teo W.F.A."/>
            <person name="Duangmal K."/>
        </authorList>
    </citation>
    <scope>NUCLEOTIDE SEQUENCE [LARGE SCALE GENOMIC DNA]</scope>
    <source>
        <strain evidence="9">K81G1</strain>
    </source>
</reference>
<dbReference type="InterPro" id="IPR000515">
    <property type="entry name" value="MetI-like"/>
</dbReference>
<evidence type="ECO:0000256" key="2">
    <source>
        <dbReference type="ARBA" id="ARBA00022448"/>
    </source>
</evidence>
<dbReference type="OrthoDB" id="3531748at2"/>
<evidence type="ECO:0000313" key="9">
    <source>
        <dbReference type="EMBL" id="KAA9151860.1"/>
    </source>
</evidence>
<keyword evidence="3" id="KW-1003">Cell membrane</keyword>
<keyword evidence="2 7" id="KW-0813">Transport</keyword>
<feature type="transmembrane region" description="Helical" evidence="7">
    <location>
        <begin position="89"/>
        <end position="115"/>
    </location>
</feature>